<sequence length="281" mass="30949">MLEPDPNREYVDPSRGNAERHGAWLPIATATALVLAIGALLWAFLLQQRLTDTEEKLMVAEQGSTAINRRLEEADARLRANSAMVDQQMTAAQQRQQELAQRAAALAAQQKSDATRLEASQADTSKQLGAVKGEVSSVKTEVATTKTDVAATRTDLADTKQILQRTIGDAGVMSGLIAKNHDELEVLKHRGDRSYYEFTLHKNAPPTLLSTVKLQLKKTNEKKGRYTLMVSSDDRNIEKKDKTVLEPVQFYSGKNPQLFEVMVNSISKDVVGGYLSVPKGE</sequence>
<comment type="caution">
    <text evidence="2">The sequence shown here is derived from an EMBL/GenBank/DDBJ whole genome shotgun (WGS) entry which is preliminary data.</text>
</comment>
<organism evidence="2 3">
    <name type="scientific">Terriglobus aquaticus</name>
    <dbReference type="NCBI Taxonomy" id="940139"/>
    <lineage>
        <taxon>Bacteria</taxon>
        <taxon>Pseudomonadati</taxon>
        <taxon>Acidobacteriota</taxon>
        <taxon>Terriglobia</taxon>
        <taxon>Terriglobales</taxon>
        <taxon>Acidobacteriaceae</taxon>
        <taxon>Terriglobus</taxon>
    </lineage>
</organism>
<keyword evidence="1" id="KW-0472">Membrane</keyword>
<reference evidence="2 3" key="1">
    <citation type="submission" date="2024-12" db="EMBL/GenBank/DDBJ databases">
        <authorList>
            <person name="Lee Y."/>
        </authorList>
    </citation>
    <scope>NUCLEOTIDE SEQUENCE [LARGE SCALE GENOMIC DNA]</scope>
    <source>
        <strain evidence="2 3">03SUJ4</strain>
    </source>
</reference>
<keyword evidence="1" id="KW-0812">Transmembrane</keyword>
<dbReference type="RefSeq" id="WP_263413284.1">
    <property type="nucleotide sequence ID" value="NZ_BAABBH010000001.1"/>
</dbReference>
<keyword evidence="3" id="KW-1185">Reference proteome</keyword>
<evidence type="ECO:0000313" key="2">
    <source>
        <dbReference type="EMBL" id="MFN2975183.1"/>
    </source>
</evidence>
<keyword evidence="1" id="KW-1133">Transmembrane helix</keyword>
<evidence type="ECO:0000313" key="3">
    <source>
        <dbReference type="Proteomes" id="UP001634747"/>
    </source>
</evidence>
<proteinExistence type="predicted"/>
<feature type="transmembrane region" description="Helical" evidence="1">
    <location>
        <begin position="23"/>
        <end position="46"/>
    </location>
</feature>
<dbReference type="Proteomes" id="UP001634747">
    <property type="component" value="Unassembled WGS sequence"/>
</dbReference>
<protein>
    <submittedName>
        <fullName evidence="2">Uncharacterized protein</fullName>
    </submittedName>
</protein>
<evidence type="ECO:0000256" key="1">
    <source>
        <dbReference type="SAM" id="Phobius"/>
    </source>
</evidence>
<accession>A0ABW9KIS9</accession>
<dbReference type="EMBL" id="JBJYXY010000001">
    <property type="protein sequence ID" value="MFN2975183.1"/>
    <property type="molecule type" value="Genomic_DNA"/>
</dbReference>
<gene>
    <name evidence="2" type="ORF">ACK2TP_05355</name>
</gene>
<name>A0ABW9KIS9_9BACT</name>